<feature type="transmembrane region" description="Helical" evidence="6">
    <location>
        <begin position="50"/>
        <end position="69"/>
    </location>
</feature>
<feature type="transmembrane region" description="Helical" evidence="6">
    <location>
        <begin position="116"/>
        <end position="135"/>
    </location>
</feature>
<evidence type="ECO:0000256" key="6">
    <source>
        <dbReference type="SAM" id="Phobius"/>
    </source>
</evidence>
<dbReference type="InterPro" id="IPR011701">
    <property type="entry name" value="MFS"/>
</dbReference>
<evidence type="ECO:0000256" key="4">
    <source>
        <dbReference type="ARBA" id="ARBA00023136"/>
    </source>
</evidence>
<feature type="transmembrane region" description="Helical" evidence="6">
    <location>
        <begin position="221"/>
        <end position="240"/>
    </location>
</feature>
<proteinExistence type="predicted"/>
<accession>A0A6A6HH26</accession>
<evidence type="ECO:0000256" key="1">
    <source>
        <dbReference type="ARBA" id="ARBA00004141"/>
    </source>
</evidence>
<feature type="region of interest" description="Disordered" evidence="5">
    <location>
        <begin position="396"/>
        <end position="423"/>
    </location>
</feature>
<dbReference type="OrthoDB" id="3026777at2759"/>
<dbReference type="GO" id="GO:0022857">
    <property type="term" value="F:transmembrane transporter activity"/>
    <property type="evidence" value="ECO:0007669"/>
    <property type="project" value="InterPro"/>
</dbReference>
<gene>
    <name evidence="7" type="ORF">EV356DRAFT_557885</name>
</gene>
<feature type="transmembrane region" description="Helical" evidence="6">
    <location>
        <begin position="326"/>
        <end position="348"/>
    </location>
</feature>
<evidence type="ECO:0000256" key="2">
    <source>
        <dbReference type="ARBA" id="ARBA00022692"/>
    </source>
</evidence>
<dbReference type="GO" id="GO:0016020">
    <property type="term" value="C:membrane"/>
    <property type="evidence" value="ECO:0007669"/>
    <property type="project" value="UniProtKB-SubCell"/>
</dbReference>
<feature type="transmembrane region" description="Helical" evidence="6">
    <location>
        <begin position="176"/>
        <end position="201"/>
    </location>
</feature>
<reference evidence="7" key="1">
    <citation type="journal article" date="2020" name="Stud. Mycol.">
        <title>101 Dothideomycetes genomes: a test case for predicting lifestyles and emergence of pathogens.</title>
        <authorList>
            <person name="Haridas S."/>
            <person name="Albert R."/>
            <person name="Binder M."/>
            <person name="Bloem J."/>
            <person name="Labutti K."/>
            <person name="Salamov A."/>
            <person name="Andreopoulos B."/>
            <person name="Baker S."/>
            <person name="Barry K."/>
            <person name="Bills G."/>
            <person name="Bluhm B."/>
            <person name="Cannon C."/>
            <person name="Castanera R."/>
            <person name="Culley D."/>
            <person name="Daum C."/>
            <person name="Ezra D."/>
            <person name="Gonzalez J."/>
            <person name="Henrissat B."/>
            <person name="Kuo A."/>
            <person name="Liang C."/>
            <person name="Lipzen A."/>
            <person name="Lutzoni F."/>
            <person name="Magnuson J."/>
            <person name="Mondo S."/>
            <person name="Nolan M."/>
            <person name="Ohm R."/>
            <person name="Pangilinan J."/>
            <person name="Park H.-J."/>
            <person name="Ramirez L."/>
            <person name="Alfaro M."/>
            <person name="Sun H."/>
            <person name="Tritt A."/>
            <person name="Yoshinaga Y."/>
            <person name="Zwiers L.-H."/>
            <person name="Turgeon B."/>
            <person name="Goodwin S."/>
            <person name="Spatafora J."/>
            <person name="Crous P."/>
            <person name="Grigoriev I."/>
        </authorList>
    </citation>
    <scope>NUCLEOTIDE SEQUENCE</scope>
    <source>
        <strain evidence="7">Tuck. ex Michener</strain>
    </source>
</reference>
<feature type="transmembrane region" description="Helical" evidence="6">
    <location>
        <begin position="520"/>
        <end position="542"/>
    </location>
</feature>
<dbReference type="Gene3D" id="1.20.1250.20">
    <property type="entry name" value="MFS general substrate transporter like domains"/>
    <property type="match status" value="1"/>
</dbReference>
<dbReference type="InterPro" id="IPR036259">
    <property type="entry name" value="MFS_trans_sf"/>
</dbReference>
<feature type="transmembrane region" description="Helical" evidence="6">
    <location>
        <begin position="455"/>
        <end position="477"/>
    </location>
</feature>
<dbReference type="EMBL" id="ML991780">
    <property type="protein sequence ID" value="KAF2237434.1"/>
    <property type="molecule type" value="Genomic_DNA"/>
</dbReference>
<sequence>MENSIYQQISDDEHDEDEVVELEDEDPIIGSHIENGLLQGEAHPSNKPTVLYLLFFFLINSLAFGIIAVPRMNLVVSLVCRHALEGNEKPDSPPVIIGGFNPQCQSDEISSRTALIAARGNIIVGVLAAVVSTSMGRLSDRIGRVKVIAFNTVGLILTEGTLLTIATFPMSLDYRWLYAAYAIDGASGSYALTMAMASAYVSDSCAPSIRSIQIGRLHGAMFIGIAVGPLLSTLISKIGGSKLPLLVFYVSLAMRFFSILYLQFVPESRLTKTSQLIAEAKPRHLLRLTARSCKPRLNFSKLDPRAWIAHLIPSSVPSSAYLRRNLILLMLIDLLIYAGVMGTMEILILYPQVVFAWGATANNLFMSLVNLCRAAVSTLGLPLLVFLFQRSSFSSSKIAPSTTSTPTTTTTTTTVDEAHHPQSGADPLDKSLILTSLLIDLLGYLGFALAPSGALFTLCGALAAFAATGLASTEAALTKHVDGERTGELMGGLGFLQGCVRVVAPSAVNVVYSATVRRRVPGAAFVGIAGVLGVGVGLMGWVRTR</sequence>
<evidence type="ECO:0000313" key="8">
    <source>
        <dbReference type="Proteomes" id="UP000800092"/>
    </source>
</evidence>
<dbReference type="PANTHER" id="PTHR23507:SF40">
    <property type="entry name" value="TETRACYCLINE-EFFLUX TRANSPORTER"/>
    <property type="match status" value="1"/>
</dbReference>
<dbReference type="AlphaFoldDB" id="A0A6A6HH26"/>
<dbReference type="PANTHER" id="PTHR23507">
    <property type="entry name" value="ZGC:174356"/>
    <property type="match status" value="1"/>
</dbReference>
<keyword evidence="8" id="KW-1185">Reference proteome</keyword>
<organism evidence="7 8">
    <name type="scientific">Viridothelium virens</name>
    <name type="common">Speckled blister lichen</name>
    <name type="synonym">Trypethelium virens</name>
    <dbReference type="NCBI Taxonomy" id="1048519"/>
    <lineage>
        <taxon>Eukaryota</taxon>
        <taxon>Fungi</taxon>
        <taxon>Dikarya</taxon>
        <taxon>Ascomycota</taxon>
        <taxon>Pezizomycotina</taxon>
        <taxon>Dothideomycetes</taxon>
        <taxon>Dothideomycetes incertae sedis</taxon>
        <taxon>Trypetheliales</taxon>
        <taxon>Trypetheliaceae</taxon>
        <taxon>Viridothelium</taxon>
    </lineage>
</organism>
<comment type="subcellular location">
    <subcellularLocation>
        <location evidence="1">Membrane</location>
        <topology evidence="1">Multi-pass membrane protein</topology>
    </subcellularLocation>
</comment>
<feature type="transmembrane region" description="Helical" evidence="6">
    <location>
        <begin position="368"/>
        <end position="388"/>
    </location>
</feature>
<evidence type="ECO:0000256" key="3">
    <source>
        <dbReference type="ARBA" id="ARBA00022989"/>
    </source>
</evidence>
<evidence type="ECO:0000313" key="7">
    <source>
        <dbReference type="EMBL" id="KAF2237434.1"/>
    </source>
</evidence>
<feature type="transmembrane region" description="Helical" evidence="6">
    <location>
        <begin position="246"/>
        <end position="265"/>
    </location>
</feature>
<name>A0A6A6HH26_VIRVR</name>
<dbReference type="Proteomes" id="UP000800092">
    <property type="component" value="Unassembled WGS sequence"/>
</dbReference>
<keyword evidence="2 6" id="KW-0812">Transmembrane</keyword>
<dbReference type="Pfam" id="PF07690">
    <property type="entry name" value="MFS_1"/>
    <property type="match status" value="1"/>
</dbReference>
<feature type="transmembrane region" description="Helical" evidence="6">
    <location>
        <begin position="147"/>
        <end position="170"/>
    </location>
</feature>
<evidence type="ECO:0000256" key="5">
    <source>
        <dbReference type="SAM" id="MobiDB-lite"/>
    </source>
</evidence>
<feature type="compositionally biased region" description="Low complexity" evidence="5">
    <location>
        <begin position="400"/>
        <end position="414"/>
    </location>
</feature>
<keyword evidence="4 6" id="KW-0472">Membrane</keyword>
<dbReference type="SUPFAM" id="SSF103473">
    <property type="entry name" value="MFS general substrate transporter"/>
    <property type="match status" value="1"/>
</dbReference>
<protein>
    <submittedName>
        <fullName evidence="7">MFS general substrate transporter</fullName>
    </submittedName>
</protein>
<keyword evidence="3 6" id="KW-1133">Transmembrane helix</keyword>